<dbReference type="Gene3D" id="1.10.260.40">
    <property type="entry name" value="lambda repressor-like DNA-binding domains"/>
    <property type="match status" value="1"/>
</dbReference>
<proteinExistence type="predicted"/>
<keyword evidence="4" id="KW-1185">Reference proteome</keyword>
<dbReference type="CDD" id="cd00093">
    <property type="entry name" value="HTH_XRE"/>
    <property type="match status" value="1"/>
</dbReference>
<dbReference type="PANTHER" id="PTHR46558:SF15">
    <property type="entry name" value="HELIX-TURN-HELIX DOMAIN PROTEIN"/>
    <property type="match status" value="1"/>
</dbReference>
<keyword evidence="1" id="KW-0238">DNA-binding</keyword>
<dbReference type="PROSITE" id="PS50943">
    <property type="entry name" value="HTH_CROC1"/>
    <property type="match status" value="1"/>
</dbReference>
<dbReference type="KEGG" id="chk:D4L85_09585"/>
<dbReference type="EMBL" id="CP032382">
    <property type="protein sequence ID" value="AYB35477.1"/>
    <property type="molecule type" value="Genomic_DNA"/>
</dbReference>
<organism evidence="3 4">
    <name type="scientific">Chryseolinea soli</name>
    <dbReference type="NCBI Taxonomy" id="2321403"/>
    <lineage>
        <taxon>Bacteria</taxon>
        <taxon>Pseudomonadati</taxon>
        <taxon>Bacteroidota</taxon>
        <taxon>Cytophagia</taxon>
        <taxon>Cytophagales</taxon>
        <taxon>Fulvivirgaceae</taxon>
        <taxon>Chryseolinea</taxon>
    </lineage>
</organism>
<protein>
    <submittedName>
        <fullName evidence="3">XRE family transcriptional regulator</fullName>
    </submittedName>
</protein>
<name>A0A385SZC2_9BACT</name>
<evidence type="ECO:0000313" key="3">
    <source>
        <dbReference type="EMBL" id="AYB35477.1"/>
    </source>
</evidence>
<dbReference type="SMART" id="SM00530">
    <property type="entry name" value="HTH_XRE"/>
    <property type="match status" value="1"/>
</dbReference>
<sequence>MKKQELSRKLGKRIVLLREKKGWSQAELARVCLKDRQSIERLERGTTNPTAYTLYEVASALEITLAELLKI</sequence>
<dbReference type="Proteomes" id="UP000266183">
    <property type="component" value="Chromosome"/>
</dbReference>
<feature type="domain" description="HTH cro/C1-type" evidence="2">
    <location>
        <begin position="14"/>
        <end position="68"/>
    </location>
</feature>
<dbReference type="InterPro" id="IPR010982">
    <property type="entry name" value="Lambda_DNA-bd_dom_sf"/>
</dbReference>
<gene>
    <name evidence="3" type="ORF">D4L85_09585</name>
</gene>
<dbReference type="GO" id="GO:0003677">
    <property type="term" value="F:DNA binding"/>
    <property type="evidence" value="ECO:0007669"/>
    <property type="project" value="UniProtKB-KW"/>
</dbReference>
<dbReference type="SUPFAM" id="SSF47413">
    <property type="entry name" value="lambda repressor-like DNA-binding domains"/>
    <property type="match status" value="1"/>
</dbReference>
<evidence type="ECO:0000256" key="1">
    <source>
        <dbReference type="ARBA" id="ARBA00023125"/>
    </source>
</evidence>
<accession>A0A385SZC2</accession>
<dbReference type="AlphaFoldDB" id="A0A385SZC2"/>
<dbReference type="OrthoDB" id="2902336at2"/>
<evidence type="ECO:0000259" key="2">
    <source>
        <dbReference type="PROSITE" id="PS50943"/>
    </source>
</evidence>
<reference evidence="4" key="1">
    <citation type="submission" date="2018-09" db="EMBL/GenBank/DDBJ databases">
        <title>Chryseolinea sp. KIS68-18 isolated from soil.</title>
        <authorList>
            <person name="Weon H.-Y."/>
            <person name="Kwon S.-W."/>
            <person name="Lee S.A."/>
        </authorList>
    </citation>
    <scope>NUCLEOTIDE SEQUENCE [LARGE SCALE GENOMIC DNA]</scope>
    <source>
        <strain evidence="4">KIS68-18</strain>
    </source>
</reference>
<dbReference type="InterPro" id="IPR001387">
    <property type="entry name" value="Cro/C1-type_HTH"/>
</dbReference>
<dbReference type="PANTHER" id="PTHR46558">
    <property type="entry name" value="TRACRIPTIONAL REGULATORY PROTEIN-RELATED-RELATED"/>
    <property type="match status" value="1"/>
</dbReference>
<dbReference type="Pfam" id="PF01381">
    <property type="entry name" value="HTH_3"/>
    <property type="match status" value="1"/>
</dbReference>
<evidence type="ECO:0000313" key="4">
    <source>
        <dbReference type="Proteomes" id="UP000266183"/>
    </source>
</evidence>